<protein>
    <recommendedName>
        <fullName evidence="1">WRKY19-like zinc finger domain-containing protein</fullName>
    </recommendedName>
</protein>
<dbReference type="STRING" id="761204.W2RGC3"/>
<feature type="domain" description="WRKY19-like zinc finger" evidence="1">
    <location>
        <begin position="244"/>
        <end position="268"/>
    </location>
</feature>
<dbReference type="RefSeq" id="XP_008889783.1">
    <property type="nucleotide sequence ID" value="XM_008891535.1"/>
</dbReference>
<sequence length="347" mass="38974">MDECHFGVDTIALHRRPHCKVFVVNNWYCWPICQFYGRQCTHHDDLGPMIHAFLLERSPESFGDYFDQHNKANNQADMPRNASLCASVMPNPSDAITISIHCGSGDHATSIILPRHHHLARKLEELVSSGMTTQTQPLAQQPDVIRALSLVVKYINDSRHEGPDSSIAALFNSLCPPPRRVSAYVGDAQVSSQRAYHHPPEQPVARTRYRRGGKHCARSVKHCNVIGCDNISVSHGLCRGHGGGRRCHYMGCSKSAQSRSVFCWSHGGGRRCEVESCMRCRKSKHFCSAHVHLEKASPKTYRRGDELLMMILNDANEYPAPRHTPYYATLPSLQEALKNTQHTSMID</sequence>
<dbReference type="InterPro" id="IPR056866">
    <property type="entry name" value="Znf_WRKY19"/>
</dbReference>
<dbReference type="GeneID" id="20170562"/>
<evidence type="ECO:0000313" key="3">
    <source>
        <dbReference type="Proteomes" id="UP000018817"/>
    </source>
</evidence>
<organism evidence="2 3">
    <name type="scientific">Phytophthora nicotianae (strain INRA-310)</name>
    <name type="common">Phytophthora parasitica</name>
    <dbReference type="NCBI Taxonomy" id="761204"/>
    <lineage>
        <taxon>Eukaryota</taxon>
        <taxon>Sar</taxon>
        <taxon>Stramenopiles</taxon>
        <taxon>Oomycota</taxon>
        <taxon>Peronosporomycetes</taxon>
        <taxon>Peronosporales</taxon>
        <taxon>Peronosporaceae</taxon>
        <taxon>Phytophthora</taxon>
    </lineage>
</organism>
<dbReference type="AlphaFoldDB" id="W2RGC3"/>
<dbReference type="Proteomes" id="UP000018817">
    <property type="component" value="Unassembled WGS sequence"/>
</dbReference>
<dbReference type="OMA" id="TISIHCG"/>
<dbReference type="PANTHER" id="PTHR31827">
    <property type="entry name" value="EMB|CAB89363.1"/>
    <property type="match status" value="1"/>
</dbReference>
<proteinExistence type="predicted"/>
<dbReference type="OrthoDB" id="126132at2759"/>
<evidence type="ECO:0000259" key="1">
    <source>
        <dbReference type="Pfam" id="PF24906"/>
    </source>
</evidence>
<evidence type="ECO:0000313" key="2">
    <source>
        <dbReference type="EMBL" id="ETN23605.1"/>
    </source>
</evidence>
<reference evidence="2 3" key="2">
    <citation type="submission" date="2013-11" db="EMBL/GenBank/DDBJ databases">
        <title>The Genome Sequence of Phytophthora parasitica INRA-310.</title>
        <authorList>
            <consortium name="The Broad Institute Genomics Platform"/>
            <person name="Russ C."/>
            <person name="Tyler B."/>
            <person name="Panabieres F."/>
            <person name="Shan W."/>
            <person name="Tripathy S."/>
            <person name="Grunwald N."/>
            <person name="Machado M."/>
            <person name="Johnson C.S."/>
            <person name="Arredondo F."/>
            <person name="Hong C."/>
            <person name="Coffey M."/>
            <person name="Young S.K."/>
            <person name="Zeng Q."/>
            <person name="Gargeya S."/>
            <person name="Fitzgerald M."/>
            <person name="Abouelleil A."/>
            <person name="Alvarado L."/>
            <person name="Chapman S.B."/>
            <person name="Gainer-Dewar J."/>
            <person name="Goldberg J."/>
            <person name="Griggs A."/>
            <person name="Gujja S."/>
            <person name="Hansen M."/>
            <person name="Howarth C."/>
            <person name="Imamovic A."/>
            <person name="Ireland A."/>
            <person name="Larimer J."/>
            <person name="McCowan C."/>
            <person name="Murphy C."/>
            <person name="Pearson M."/>
            <person name="Poon T.W."/>
            <person name="Priest M."/>
            <person name="Roberts A."/>
            <person name="Saif S."/>
            <person name="Shea T."/>
            <person name="Sykes S."/>
            <person name="Wortman J."/>
            <person name="Nusbaum C."/>
            <person name="Birren B."/>
        </authorList>
    </citation>
    <scope>NUCLEOTIDE SEQUENCE [LARGE SCALE GENOMIC DNA]</scope>
    <source>
        <strain evidence="2 3">INRA-310</strain>
    </source>
</reference>
<dbReference type="Pfam" id="PF24906">
    <property type="entry name" value="Zf_WRKY19"/>
    <property type="match status" value="1"/>
</dbReference>
<dbReference type="EMBL" id="KI669561">
    <property type="protein sequence ID" value="ETN23605.1"/>
    <property type="molecule type" value="Genomic_DNA"/>
</dbReference>
<reference evidence="3" key="1">
    <citation type="submission" date="2011-12" db="EMBL/GenBank/DDBJ databases">
        <authorList>
            <consortium name="The Broad Institute Genome Sequencing Platform"/>
            <person name="Russ C."/>
            <person name="Tyler B."/>
            <person name="Panabieres F."/>
            <person name="Shan W."/>
            <person name="Tripathy S."/>
            <person name="Grunwald N."/>
            <person name="Machado M."/>
            <person name="Young S.K."/>
            <person name="Zeng Q."/>
            <person name="Gargeya S."/>
            <person name="Fitzgerald M."/>
            <person name="Haas B."/>
            <person name="Abouelleil A."/>
            <person name="Alvarado L."/>
            <person name="Arachchi H.M."/>
            <person name="Berlin A."/>
            <person name="Chapman S.B."/>
            <person name="Gearin G."/>
            <person name="Goldberg J."/>
            <person name="Griggs A."/>
            <person name="Gujja S."/>
            <person name="Hansen M."/>
            <person name="Heiman D."/>
            <person name="Howarth C."/>
            <person name="Larimer J."/>
            <person name="Lui A."/>
            <person name="MacDonald P.J.P."/>
            <person name="McCowen C."/>
            <person name="Montmayeur A."/>
            <person name="Murphy C."/>
            <person name="Neiman D."/>
            <person name="Pearson M."/>
            <person name="Priest M."/>
            <person name="Roberts A."/>
            <person name="Saif S."/>
            <person name="Shea T."/>
            <person name="Sisk P."/>
            <person name="Stolte C."/>
            <person name="Sykes S."/>
            <person name="Wortman J."/>
            <person name="Nusbaum C."/>
            <person name="Birren B."/>
        </authorList>
    </citation>
    <scope>NUCLEOTIDE SEQUENCE [LARGE SCALE GENOMIC DNA]</scope>
    <source>
        <strain evidence="3">INRA-310</strain>
    </source>
</reference>
<dbReference type="PANTHER" id="PTHR31827:SF1">
    <property type="entry name" value="EMB|CAB89363.1"/>
    <property type="match status" value="1"/>
</dbReference>
<name>W2RGC3_PHYN3</name>
<gene>
    <name evidence="2" type="ORF">PPTG_00172</name>
</gene>
<accession>W2RGC3</accession>
<dbReference type="VEuPathDB" id="FungiDB:PPTG_00172"/>